<dbReference type="AlphaFoldDB" id="A0AA40BJ28"/>
<comment type="caution">
    <text evidence="1">The sequence shown here is derived from an EMBL/GenBank/DDBJ whole genome shotgun (WGS) entry which is preliminary data.</text>
</comment>
<dbReference type="Proteomes" id="UP001172101">
    <property type="component" value="Unassembled WGS sequence"/>
</dbReference>
<dbReference type="RefSeq" id="XP_060304027.1">
    <property type="nucleotide sequence ID" value="XM_060436269.1"/>
</dbReference>
<protein>
    <submittedName>
        <fullName evidence="1">Uncharacterized protein</fullName>
    </submittedName>
</protein>
<dbReference type="GeneID" id="85319539"/>
<proteinExistence type="predicted"/>
<reference evidence="1" key="1">
    <citation type="submission" date="2023-06" db="EMBL/GenBank/DDBJ databases">
        <title>Genome-scale phylogeny and comparative genomics of the fungal order Sordariales.</title>
        <authorList>
            <consortium name="Lawrence Berkeley National Laboratory"/>
            <person name="Hensen N."/>
            <person name="Bonometti L."/>
            <person name="Westerberg I."/>
            <person name="Brannstrom I.O."/>
            <person name="Guillou S."/>
            <person name="Cros-Aarteil S."/>
            <person name="Calhoun S."/>
            <person name="Haridas S."/>
            <person name="Kuo A."/>
            <person name="Mondo S."/>
            <person name="Pangilinan J."/>
            <person name="Riley R."/>
            <person name="LaButti K."/>
            <person name="Andreopoulos B."/>
            <person name="Lipzen A."/>
            <person name="Chen C."/>
            <person name="Yanf M."/>
            <person name="Daum C."/>
            <person name="Ng V."/>
            <person name="Clum A."/>
            <person name="Steindorff A."/>
            <person name="Ohm R."/>
            <person name="Martin F."/>
            <person name="Silar P."/>
            <person name="Natvig D."/>
            <person name="Lalanne C."/>
            <person name="Gautier V."/>
            <person name="Ament-velasquez S.L."/>
            <person name="Kruys A."/>
            <person name="Hutchinson M.I."/>
            <person name="Powell A.J."/>
            <person name="Barry K."/>
            <person name="Miller A.N."/>
            <person name="Grigoriev I.V."/>
            <person name="Debuchy R."/>
            <person name="Gladieux P."/>
            <person name="Thoren M.H."/>
            <person name="Johannesson H."/>
        </authorList>
    </citation>
    <scope>NUCLEOTIDE SEQUENCE</scope>
    <source>
        <strain evidence="1">SMH2392-1A</strain>
    </source>
</reference>
<gene>
    <name evidence="1" type="ORF">B0T26DRAFT_630230</name>
</gene>
<dbReference type="EMBL" id="JAUIRO010000001">
    <property type="protein sequence ID" value="KAK0735150.1"/>
    <property type="molecule type" value="Genomic_DNA"/>
</dbReference>
<accession>A0AA40BJ28</accession>
<evidence type="ECO:0000313" key="2">
    <source>
        <dbReference type="Proteomes" id="UP001172101"/>
    </source>
</evidence>
<name>A0AA40BJ28_9PEZI</name>
<evidence type="ECO:0000313" key="1">
    <source>
        <dbReference type="EMBL" id="KAK0735150.1"/>
    </source>
</evidence>
<sequence>MTTAANAAVRESRRRSTPLDIEQVNVMKALTAAEYSRRQFVLNFAASKDTRLLIPGQKADAIKAAEESVVVWMSHNGFGTVTNEYFKYTVDMRLWTTLVGQEIEFPFAFMAG</sequence>
<keyword evidence="2" id="KW-1185">Reference proteome</keyword>
<organism evidence="1 2">
    <name type="scientific">Lasiosphaeria miniovina</name>
    <dbReference type="NCBI Taxonomy" id="1954250"/>
    <lineage>
        <taxon>Eukaryota</taxon>
        <taxon>Fungi</taxon>
        <taxon>Dikarya</taxon>
        <taxon>Ascomycota</taxon>
        <taxon>Pezizomycotina</taxon>
        <taxon>Sordariomycetes</taxon>
        <taxon>Sordariomycetidae</taxon>
        <taxon>Sordariales</taxon>
        <taxon>Lasiosphaeriaceae</taxon>
        <taxon>Lasiosphaeria</taxon>
    </lineage>
</organism>
<feature type="non-terminal residue" evidence="1">
    <location>
        <position position="112"/>
    </location>
</feature>